<dbReference type="InterPro" id="IPR052533">
    <property type="entry name" value="WalJ/YycJ-like"/>
</dbReference>
<dbReference type="Pfam" id="PF12706">
    <property type="entry name" value="Lactamase_B_2"/>
    <property type="match status" value="1"/>
</dbReference>
<evidence type="ECO:0000313" key="5">
    <source>
        <dbReference type="Proteomes" id="UP000186351"/>
    </source>
</evidence>
<reference evidence="3" key="2">
    <citation type="submission" date="2017-04" db="EMBL/GenBank/DDBJ databases">
        <title>Complete Genome Sequences of Twelve Strains of a Stable Defined Moderately Diverse Mouse Microbiota 2 (sDMDMm2).</title>
        <authorList>
            <person name="Uchimura Y."/>
            <person name="Wyss M."/>
            <person name="Brugiroux S."/>
            <person name="Limenitakis J.P."/>
            <person name="Stecher B."/>
            <person name="McCoy K.D."/>
            <person name="Macpherson A.J."/>
        </authorList>
    </citation>
    <scope>NUCLEOTIDE SEQUENCE</scope>
    <source>
        <strain evidence="3">YL27</strain>
    </source>
</reference>
<gene>
    <name evidence="3" type="ORF">A4V02_11340</name>
    <name evidence="4" type="ORF">E5333_13205</name>
</gene>
<dbReference type="PANTHER" id="PTHR47619:SF1">
    <property type="entry name" value="EXODEOXYRIBONUCLEASE WALJ"/>
    <property type="match status" value="1"/>
</dbReference>
<dbReference type="GO" id="GO:0016787">
    <property type="term" value="F:hydrolase activity"/>
    <property type="evidence" value="ECO:0007669"/>
    <property type="project" value="UniProtKB-KW"/>
</dbReference>
<dbReference type="OrthoDB" id="9781189at2"/>
<accession>A0A1Z2XGT9</accession>
<dbReference type="Proteomes" id="UP000306630">
    <property type="component" value="Unassembled WGS sequence"/>
</dbReference>
<dbReference type="KEGG" id="pary:A4V02_11340"/>
<evidence type="ECO:0000259" key="2">
    <source>
        <dbReference type="SMART" id="SM00849"/>
    </source>
</evidence>
<feature type="domain" description="Metallo-beta-lactamase" evidence="2">
    <location>
        <begin position="79"/>
        <end position="270"/>
    </location>
</feature>
<organism evidence="3 5">
    <name type="scientific">Muribaculum intestinale</name>
    <dbReference type="NCBI Taxonomy" id="1796646"/>
    <lineage>
        <taxon>Bacteria</taxon>
        <taxon>Pseudomonadati</taxon>
        <taxon>Bacteroidota</taxon>
        <taxon>Bacteroidia</taxon>
        <taxon>Bacteroidales</taxon>
        <taxon>Muribaculaceae</taxon>
        <taxon>Muribaculum</taxon>
    </lineage>
</organism>
<dbReference type="SMART" id="SM00849">
    <property type="entry name" value="Lactamase_B"/>
    <property type="match status" value="1"/>
</dbReference>
<accession>A0A1B1SBT9</accession>
<dbReference type="SUPFAM" id="SSF56281">
    <property type="entry name" value="Metallo-hydrolase/oxidoreductase"/>
    <property type="match status" value="1"/>
</dbReference>
<feature type="region of interest" description="Disordered" evidence="1">
    <location>
        <begin position="1"/>
        <end position="27"/>
    </location>
</feature>
<protein>
    <submittedName>
        <fullName evidence="4">MBL fold metallo-hydrolase</fullName>
    </submittedName>
</protein>
<keyword evidence="5" id="KW-1185">Reference proteome</keyword>
<dbReference type="PANTHER" id="PTHR47619">
    <property type="entry name" value="METALLO-HYDROLASE YYCJ-RELATED"/>
    <property type="match status" value="1"/>
</dbReference>
<name>A0A1B1SBT9_9BACT</name>
<reference evidence="4 6" key="3">
    <citation type="submission" date="2019-04" db="EMBL/GenBank/DDBJ databases">
        <title>Microbes associate with the intestines of laboratory mice.</title>
        <authorList>
            <person name="Navarre W."/>
            <person name="Wong E."/>
            <person name="Huang K."/>
            <person name="Tropini C."/>
            <person name="Ng K."/>
            <person name="Yu B."/>
        </authorList>
    </citation>
    <scope>NUCLEOTIDE SEQUENCE [LARGE SCALE GENOMIC DNA]</scope>
    <source>
        <strain evidence="4 6">NM06_A21</strain>
    </source>
</reference>
<proteinExistence type="predicted"/>
<dbReference type="RefSeq" id="WP_084274114.1">
    <property type="nucleotide sequence ID" value="NZ_CAJTAP010000001.1"/>
</dbReference>
<dbReference type="Gene3D" id="3.60.15.10">
    <property type="entry name" value="Ribonuclease Z/Hydroxyacylglutathione hydrolase-like"/>
    <property type="match status" value="1"/>
</dbReference>
<dbReference type="Proteomes" id="UP000186351">
    <property type="component" value="Chromosome"/>
</dbReference>
<dbReference type="EMBL" id="CP015402">
    <property type="protein sequence ID" value="ANU64247.1"/>
    <property type="molecule type" value="Genomic_DNA"/>
</dbReference>
<reference evidence="5" key="1">
    <citation type="submission" date="2016-04" db="EMBL/GenBank/DDBJ databases">
        <title>Complete Genome Sequences of Twelve Strains of a Stable Defined Moderately Diverse Mouse Microbiota 2 (sDMDMm2).</title>
        <authorList>
            <person name="Uchimura Y."/>
            <person name="Wyss M."/>
            <person name="Brugiroux S."/>
            <person name="Limenitakis J.P."/>
            <person name="Stecher B."/>
            <person name="McCoy K.D."/>
            <person name="Macpherson A.J."/>
        </authorList>
    </citation>
    <scope>NUCLEOTIDE SEQUENCE [LARGE SCALE GENOMIC DNA]</scope>
    <source>
        <strain evidence="5">YL27</strain>
    </source>
</reference>
<keyword evidence="4" id="KW-0378">Hydrolase</keyword>
<dbReference type="InterPro" id="IPR001279">
    <property type="entry name" value="Metallo-B-lactamas"/>
</dbReference>
<dbReference type="EMBL" id="SRYD01000065">
    <property type="protein sequence ID" value="TGY70001.1"/>
    <property type="molecule type" value="Genomic_DNA"/>
</dbReference>
<evidence type="ECO:0000313" key="6">
    <source>
        <dbReference type="Proteomes" id="UP000306630"/>
    </source>
</evidence>
<evidence type="ECO:0000256" key="1">
    <source>
        <dbReference type="SAM" id="MobiDB-lite"/>
    </source>
</evidence>
<dbReference type="InterPro" id="IPR036866">
    <property type="entry name" value="RibonucZ/Hydroxyglut_hydro"/>
</dbReference>
<dbReference type="AlphaFoldDB" id="A0A1B1SBT9"/>
<sequence>MAKRSRYTTPDFPGLFDDQERTPYTPQPVQTDIARHSTLLEGGLNAFPHPVAPASPLGPVVASPVPNRIRFMSLGSGSSGNCCYIGDSQSGFLVDAGVDAPTVVDTLRRHGISMQHVKGICITHDHSDHMRCVYTLLRKHRHMALYCTPRALSGIMRRHSVSRRLKDYHVAIYKEIPFTIGNFTITAFETMHDGTDNAGFFIRHDDRAFTIATDLGCISPRVDHYMRQTDYLVIESNYDLEMLRHGSYPEYLKARIQTDNGHMDNLVTAHYLAEIYTPRLKNVFLCHLSQENNTPEKALEESRKALEGIGLKVGEGNDTPADFAADIQLVALPRTGESRFYSFRPDRTR</sequence>
<dbReference type="GeneID" id="65537466"/>
<dbReference type="STRING" id="1796646.A4V02_11340"/>
<evidence type="ECO:0000313" key="4">
    <source>
        <dbReference type="EMBL" id="TGY70001.1"/>
    </source>
</evidence>
<evidence type="ECO:0000313" key="3">
    <source>
        <dbReference type="EMBL" id="ANU64247.1"/>
    </source>
</evidence>